<reference evidence="5 6" key="1">
    <citation type="submission" date="2018-02" db="EMBL/GenBank/DDBJ databases">
        <title>Draft genome sequence of Streptococcus oricebi CCUG 70868T type strain.</title>
        <authorList>
            <person name="Mendez V."/>
            <person name="Salva-Serra F."/>
            <person name="Jaen-Luchoro D."/>
            <person name="Gonzales-Siles L."/>
            <person name="Karlsson R."/>
            <person name="Engstrom-Jakobsson H."/>
            <person name="Busquets A."/>
            <person name="Gomila M."/>
            <person name="Pineiro-Iglesias B."/>
            <person name="Bennasar-Figueras A."/>
            <person name="Seeger M."/>
            <person name="Moore E."/>
        </authorList>
    </citation>
    <scope>NUCLEOTIDE SEQUENCE [LARGE SCALE GENOMIC DNA]</scope>
    <source>
        <strain evidence="5 6">CCUG 70868</strain>
    </source>
</reference>
<dbReference type="Gene3D" id="2.60.40.10">
    <property type="entry name" value="Immunoglobulins"/>
    <property type="match status" value="1"/>
</dbReference>
<dbReference type="InterPro" id="IPR025092">
    <property type="entry name" value="Glyco_hydro_66"/>
</dbReference>
<feature type="region of interest" description="Disordered" evidence="3">
    <location>
        <begin position="48"/>
        <end position="161"/>
    </location>
</feature>
<evidence type="ECO:0000256" key="2">
    <source>
        <dbReference type="ARBA" id="ARBA00022729"/>
    </source>
</evidence>
<organism evidence="5 6">
    <name type="scientific">Streptococcus oricebi</name>
    <dbReference type="NCBI Taxonomy" id="1547447"/>
    <lineage>
        <taxon>Bacteria</taxon>
        <taxon>Bacillati</taxon>
        <taxon>Bacillota</taxon>
        <taxon>Bacilli</taxon>
        <taxon>Lactobacillales</taxon>
        <taxon>Streptococcaceae</taxon>
        <taxon>Streptococcus</taxon>
    </lineage>
</organism>
<dbReference type="InterPro" id="IPR013780">
    <property type="entry name" value="Glyco_hydro_b"/>
</dbReference>
<feature type="compositionally biased region" description="Basic and acidic residues" evidence="3">
    <location>
        <begin position="103"/>
        <end position="124"/>
    </location>
</feature>
<feature type="compositionally biased region" description="Polar residues" evidence="3">
    <location>
        <begin position="52"/>
        <end position="71"/>
    </location>
</feature>
<evidence type="ECO:0000256" key="1">
    <source>
        <dbReference type="ARBA" id="ARBA00010837"/>
    </source>
</evidence>
<evidence type="ECO:0000313" key="5">
    <source>
        <dbReference type="EMBL" id="MBP2623563.1"/>
    </source>
</evidence>
<keyword evidence="6" id="KW-1185">Reference proteome</keyword>
<dbReference type="Pfam" id="PF13199">
    <property type="entry name" value="Glyco_hydro_66"/>
    <property type="match status" value="1"/>
</dbReference>
<feature type="chain" id="PRO_5045290196" evidence="4">
    <location>
        <begin position="35"/>
        <end position="929"/>
    </location>
</feature>
<sequence>MKNYCRQDSRQGHLWKCSLLLLFFSLNLGVSELAADSKEEQIKVQDALSLEKSGQSRQEESALQGQEQENQSSKEEARQAQSPARQDQQGPELSWDSGLAKTASEKAGSKDKLDLAREKEEKIEVASSGEVTKKEDPKGAEPKAEAGPPESLSSLDEKREASLKRMQDFDLGMKDWDVFSEELRQAQSQADLTQILKRAQDRSDQNKLPILNKAKEEASHRLQNLGLSQRDLAVFNRELRGLKTPDQVQELLERARQKKDKASFSNSIEDPVEKIKDSYDHNQTLSDPVSTLQAFKEGQDVPVSFSFANSSKQDQIITARLEVYHAQRRLGSAIEAQVFLRSGDSISLEKEASLQKFFTIPASWLKNDTGYAVKVSILDQQRQLMASKVMGLSVESDWTKFPRYGTVAGSEDYQNSILDKPELKARYAKEFEQMKNMHINAHFYYDVYQHPTQPFSKEDQVFKQEWNWWSQSQIDSQVIKDLVKQSHQDGAKALLYNMISARTNFDPAIPVKDDQLVYNYEDNYFGKKGSPMTNPMLKEGEELKVYQEYYNPASPSWQNYITKTMQEAMDVAGFDGWQGDTIGDARVNTSEQRQSKKNSDSFLMSDTYAHFTNRVKDLIPNKYFTLNAVGGQGLKDLAKSKQDVVYTEVWANGDRDDNKTGTGRFHTEYGDLKRLVDQVRELSGKSLIVAAYMELPGDGNPSAKDEYFQTDAALLVDATVAAAGGYHMTVAANANSKHKYGVGILDAAYYASQGLKVSEELNRKLYNYQQFITAYQNLLRGDGVENDQVLAKVFNRSGRQVSFDDNNDPEKSGICGHQVWTFTKKGPGFQTIQLINLQGINSDWTNKAGLSENKRPKEERNLTVYYPLTGLTKQEAEKKAKSVYVSSPDDWLKGDMKQVKARVVKRDGSYGLLIQVPRLTLWDMIYLPD</sequence>
<gene>
    <name evidence="5" type="ORF">C4K46_06360</name>
</gene>
<feature type="compositionally biased region" description="Basic and acidic residues" evidence="3">
    <location>
        <begin position="131"/>
        <end position="144"/>
    </location>
</feature>
<dbReference type="InterPro" id="IPR013783">
    <property type="entry name" value="Ig-like_fold"/>
</dbReference>
<dbReference type="Gene3D" id="2.60.40.1180">
    <property type="entry name" value="Golgi alpha-mannosidase II"/>
    <property type="match status" value="1"/>
</dbReference>
<evidence type="ECO:0000256" key="3">
    <source>
        <dbReference type="SAM" id="MobiDB-lite"/>
    </source>
</evidence>
<protein>
    <submittedName>
        <fullName evidence="5">Dextranase</fullName>
    </submittedName>
</protein>
<keyword evidence="2 4" id="KW-0732">Signal</keyword>
<dbReference type="Proteomes" id="UP001519296">
    <property type="component" value="Unassembled WGS sequence"/>
</dbReference>
<dbReference type="Gene3D" id="3.20.20.80">
    <property type="entry name" value="Glycosidases"/>
    <property type="match status" value="1"/>
</dbReference>
<dbReference type="EMBL" id="PRDG01000003">
    <property type="protein sequence ID" value="MBP2623563.1"/>
    <property type="molecule type" value="Genomic_DNA"/>
</dbReference>
<comment type="caution">
    <text evidence="5">The sequence shown here is derived from an EMBL/GenBank/DDBJ whole genome shotgun (WGS) entry which is preliminary data.</text>
</comment>
<evidence type="ECO:0000256" key="4">
    <source>
        <dbReference type="SAM" id="SignalP"/>
    </source>
</evidence>
<feature type="compositionally biased region" description="Polar residues" evidence="3">
    <location>
        <begin position="79"/>
        <end position="91"/>
    </location>
</feature>
<comment type="similarity">
    <text evidence="1">Belongs to the glycosyl hydrolase 66 family.</text>
</comment>
<feature type="signal peptide" evidence="4">
    <location>
        <begin position="1"/>
        <end position="34"/>
    </location>
</feature>
<dbReference type="RefSeq" id="WP_209628059.1">
    <property type="nucleotide sequence ID" value="NZ_PRDG01000003.1"/>
</dbReference>
<accession>A0ABS5B415</accession>
<proteinExistence type="inferred from homology"/>
<name>A0ABS5B415_9STRE</name>
<evidence type="ECO:0000313" key="6">
    <source>
        <dbReference type="Proteomes" id="UP001519296"/>
    </source>
</evidence>
<dbReference type="CDD" id="cd14745">
    <property type="entry name" value="GH66"/>
    <property type="match status" value="1"/>
</dbReference>